<sequence>MVETKSTMRRETREDPQKASSSTSQQPSSDKKPEEAEIMPQNPDHGVSPKYPVLYPGSNPGQYDEHTNRGAGVYAVPVHVAGLPLNYLIPLTYNVPTTRPSNETEAGRENQAQGGQVQ</sequence>
<feature type="compositionally biased region" description="Low complexity" evidence="1">
    <location>
        <begin position="18"/>
        <end position="28"/>
    </location>
</feature>
<gene>
    <name evidence="2" type="ORF">Bca52824_026389</name>
</gene>
<evidence type="ECO:0000313" key="3">
    <source>
        <dbReference type="Proteomes" id="UP000886595"/>
    </source>
</evidence>
<evidence type="ECO:0000256" key="1">
    <source>
        <dbReference type="SAM" id="MobiDB-lite"/>
    </source>
</evidence>
<dbReference type="AlphaFoldDB" id="A0A8X7SHM0"/>
<dbReference type="EMBL" id="JAAMPC010000006">
    <property type="protein sequence ID" value="KAG2306641.1"/>
    <property type="molecule type" value="Genomic_DNA"/>
</dbReference>
<feature type="region of interest" description="Disordered" evidence="1">
    <location>
        <begin position="95"/>
        <end position="118"/>
    </location>
</feature>
<keyword evidence="3" id="KW-1185">Reference proteome</keyword>
<feature type="compositionally biased region" description="Basic and acidic residues" evidence="1">
    <location>
        <begin position="1"/>
        <end position="17"/>
    </location>
</feature>
<name>A0A8X7SHM0_BRACI</name>
<organism evidence="2 3">
    <name type="scientific">Brassica carinata</name>
    <name type="common">Ethiopian mustard</name>
    <name type="synonym">Abyssinian cabbage</name>
    <dbReference type="NCBI Taxonomy" id="52824"/>
    <lineage>
        <taxon>Eukaryota</taxon>
        <taxon>Viridiplantae</taxon>
        <taxon>Streptophyta</taxon>
        <taxon>Embryophyta</taxon>
        <taxon>Tracheophyta</taxon>
        <taxon>Spermatophyta</taxon>
        <taxon>Magnoliopsida</taxon>
        <taxon>eudicotyledons</taxon>
        <taxon>Gunneridae</taxon>
        <taxon>Pentapetalae</taxon>
        <taxon>rosids</taxon>
        <taxon>malvids</taxon>
        <taxon>Brassicales</taxon>
        <taxon>Brassicaceae</taxon>
        <taxon>Brassiceae</taxon>
        <taxon>Brassica</taxon>
    </lineage>
</organism>
<dbReference type="OrthoDB" id="10389739at2759"/>
<dbReference type="PANTHER" id="PTHR36787">
    <property type="entry name" value="TRANSMEMBRANE PROTEIN"/>
    <property type="match status" value="1"/>
</dbReference>
<evidence type="ECO:0000313" key="2">
    <source>
        <dbReference type="EMBL" id="KAG2306641.1"/>
    </source>
</evidence>
<dbReference type="Proteomes" id="UP000886595">
    <property type="component" value="Unassembled WGS sequence"/>
</dbReference>
<accession>A0A8X7SHM0</accession>
<proteinExistence type="predicted"/>
<feature type="region of interest" description="Disordered" evidence="1">
    <location>
        <begin position="1"/>
        <end position="68"/>
    </location>
</feature>
<comment type="caution">
    <text evidence="2">The sequence shown here is derived from an EMBL/GenBank/DDBJ whole genome shotgun (WGS) entry which is preliminary data.</text>
</comment>
<protein>
    <submittedName>
        <fullName evidence="2">Uncharacterized protein</fullName>
    </submittedName>
</protein>
<reference evidence="2 3" key="1">
    <citation type="submission" date="2020-02" db="EMBL/GenBank/DDBJ databases">
        <authorList>
            <person name="Ma Q."/>
            <person name="Huang Y."/>
            <person name="Song X."/>
            <person name="Pei D."/>
        </authorList>
    </citation>
    <scope>NUCLEOTIDE SEQUENCE [LARGE SCALE GENOMIC DNA]</scope>
    <source>
        <strain evidence="2">Sxm20200214</strain>
        <tissue evidence="2">Leaf</tissue>
    </source>
</reference>